<keyword evidence="7" id="KW-0503">Monooxygenase</keyword>
<evidence type="ECO:0000256" key="7">
    <source>
        <dbReference type="RuleBase" id="RU000461"/>
    </source>
</evidence>
<sequence>MGISTPENVVPLTGTVTKGLLERLSGLGSVLAGGLIVYYIGLAVYRLYFHPLAKFPGPPLHAISAMPFNIQSYLQGIFTWKVQGLHAKYGKIVRIGPNRLAVEGSIGWTDVYGHRPGGTETEFAKLQGFFGPVPDHGIIAAPNREEHRRHRRALAHAFSDTAMHEQEPLITYYVDLLIRRISEETRTGVPSDMLKWFNYVSFDIIGDLSLAESFNALQTAKGHPWITNMFKGIKGGNYNRFLRLTFPMLLPIAVFFDPTGAIKAFWENRLYSESKCKARLAKGADEDQTDMIGSDGKPVVRRDFIGYMMRENRDKEKLTEQEIIRNSNILISAGSETTATCMGALSYLFTLPENRQWRDAAVNEVRTHFKKEADIQLNTVGANVLPILHACIEEALRIHPPASETPPRVSPGAFVGAEYVPKDTIVQVFQLATYHNPDNFVEADKFRPQRFLPPSHPLYEPRFAKDNMAAFKPFSNGPRDCIGKNLAYTEMRLIMSRVFLRFDFESLLPESENWLTRQRAFTIWEKAPLMMKLKERTDLEVKA</sequence>
<dbReference type="InterPro" id="IPR002401">
    <property type="entry name" value="Cyt_P450_E_grp-I"/>
</dbReference>
<protein>
    <recommendedName>
        <fullName evidence="11">Isotrichodermin C-15 hydroxylase</fullName>
    </recommendedName>
</protein>
<dbReference type="InterPro" id="IPR050121">
    <property type="entry name" value="Cytochrome_P450_monoxygenase"/>
</dbReference>
<gene>
    <name evidence="9" type="ORF">PoMZ_09246</name>
</gene>
<dbReference type="InterPro" id="IPR017972">
    <property type="entry name" value="Cyt_P450_CS"/>
</dbReference>
<proteinExistence type="inferred from homology"/>
<dbReference type="InterPro" id="IPR036396">
    <property type="entry name" value="Cyt_P450_sf"/>
</dbReference>
<dbReference type="GO" id="GO:0016705">
    <property type="term" value="F:oxidoreductase activity, acting on paired donors, with incorporation or reduction of molecular oxygen"/>
    <property type="evidence" value="ECO:0007669"/>
    <property type="project" value="InterPro"/>
</dbReference>
<name>A0A4P7MTP7_PYROR</name>
<dbReference type="AlphaFoldDB" id="A0A4P7MTP7"/>
<dbReference type="PROSITE" id="PS00086">
    <property type="entry name" value="CYTOCHROME_P450"/>
    <property type="match status" value="1"/>
</dbReference>
<evidence type="ECO:0000256" key="6">
    <source>
        <dbReference type="PIRSR" id="PIRSR602401-1"/>
    </source>
</evidence>
<dbReference type="PANTHER" id="PTHR24305:SF210">
    <property type="entry name" value="CYTOCHROME P450 MONOOXYGENASE ASQL-RELATED"/>
    <property type="match status" value="1"/>
</dbReference>
<keyword evidence="7" id="KW-0560">Oxidoreductase</keyword>
<organism evidence="9 10">
    <name type="scientific">Pyricularia oryzae</name>
    <name type="common">Rice blast fungus</name>
    <name type="synonym">Magnaporthe oryzae</name>
    <dbReference type="NCBI Taxonomy" id="318829"/>
    <lineage>
        <taxon>Eukaryota</taxon>
        <taxon>Fungi</taxon>
        <taxon>Dikarya</taxon>
        <taxon>Ascomycota</taxon>
        <taxon>Pezizomycotina</taxon>
        <taxon>Sordariomycetes</taxon>
        <taxon>Sordariomycetidae</taxon>
        <taxon>Magnaporthales</taxon>
        <taxon>Pyriculariaceae</taxon>
        <taxon>Pyricularia</taxon>
    </lineage>
</organism>
<evidence type="ECO:0008006" key="11">
    <source>
        <dbReference type="Google" id="ProtNLM"/>
    </source>
</evidence>
<evidence type="ECO:0000256" key="5">
    <source>
        <dbReference type="ARBA" id="ARBA00023004"/>
    </source>
</evidence>
<dbReference type="GO" id="GO:0004497">
    <property type="term" value="F:monooxygenase activity"/>
    <property type="evidence" value="ECO:0007669"/>
    <property type="project" value="UniProtKB-KW"/>
</dbReference>
<feature type="binding site" description="axial binding residue" evidence="6">
    <location>
        <position position="481"/>
    </location>
    <ligand>
        <name>heme</name>
        <dbReference type="ChEBI" id="CHEBI:30413"/>
    </ligand>
    <ligandPart>
        <name>Fe</name>
        <dbReference type="ChEBI" id="CHEBI:18248"/>
    </ligandPart>
</feature>
<dbReference type="GO" id="GO:0020037">
    <property type="term" value="F:heme binding"/>
    <property type="evidence" value="ECO:0007669"/>
    <property type="project" value="InterPro"/>
</dbReference>
<evidence type="ECO:0000313" key="10">
    <source>
        <dbReference type="Proteomes" id="UP000294847"/>
    </source>
</evidence>
<dbReference type="GO" id="GO:0005506">
    <property type="term" value="F:iron ion binding"/>
    <property type="evidence" value="ECO:0007669"/>
    <property type="project" value="InterPro"/>
</dbReference>
<dbReference type="Pfam" id="PF00067">
    <property type="entry name" value="p450"/>
    <property type="match status" value="1"/>
</dbReference>
<dbReference type="SUPFAM" id="SSF48264">
    <property type="entry name" value="Cytochrome P450"/>
    <property type="match status" value="1"/>
</dbReference>
<dbReference type="PRINTS" id="PR00463">
    <property type="entry name" value="EP450I"/>
</dbReference>
<comment type="cofactor">
    <cofactor evidence="1 6">
        <name>heme</name>
        <dbReference type="ChEBI" id="CHEBI:30413"/>
    </cofactor>
</comment>
<evidence type="ECO:0000256" key="4">
    <source>
        <dbReference type="ARBA" id="ARBA00022723"/>
    </source>
</evidence>
<accession>A0A4P7MTP7</accession>
<keyword evidence="5 6" id="KW-0408">Iron</keyword>
<feature type="transmembrane region" description="Helical" evidence="8">
    <location>
        <begin position="27"/>
        <end position="48"/>
    </location>
</feature>
<dbReference type="Gene3D" id="1.10.630.10">
    <property type="entry name" value="Cytochrome P450"/>
    <property type="match status" value="1"/>
</dbReference>
<dbReference type="PANTHER" id="PTHR24305">
    <property type="entry name" value="CYTOCHROME P450"/>
    <property type="match status" value="1"/>
</dbReference>
<dbReference type="EMBL" id="CP034204">
    <property type="protein sequence ID" value="QBZ53558.1"/>
    <property type="molecule type" value="Genomic_DNA"/>
</dbReference>
<keyword evidence="4 6" id="KW-0479">Metal-binding</keyword>
<dbReference type="InterPro" id="IPR001128">
    <property type="entry name" value="Cyt_P450"/>
</dbReference>
<evidence type="ECO:0000313" key="9">
    <source>
        <dbReference type="EMBL" id="QBZ53558.1"/>
    </source>
</evidence>
<keyword evidence="8" id="KW-0472">Membrane</keyword>
<dbReference type="Proteomes" id="UP000294847">
    <property type="component" value="Chromosome 1"/>
</dbReference>
<dbReference type="CDD" id="cd11058">
    <property type="entry name" value="CYP60B-like"/>
    <property type="match status" value="1"/>
</dbReference>
<evidence type="ECO:0000256" key="2">
    <source>
        <dbReference type="ARBA" id="ARBA00010617"/>
    </source>
</evidence>
<evidence type="ECO:0000256" key="8">
    <source>
        <dbReference type="SAM" id="Phobius"/>
    </source>
</evidence>
<keyword evidence="3 6" id="KW-0349">Heme</keyword>
<evidence type="ECO:0000256" key="3">
    <source>
        <dbReference type="ARBA" id="ARBA00022617"/>
    </source>
</evidence>
<dbReference type="PRINTS" id="PR00385">
    <property type="entry name" value="P450"/>
</dbReference>
<comment type="similarity">
    <text evidence="2 7">Belongs to the cytochrome P450 family.</text>
</comment>
<evidence type="ECO:0000256" key="1">
    <source>
        <dbReference type="ARBA" id="ARBA00001971"/>
    </source>
</evidence>
<keyword evidence="8" id="KW-1133">Transmembrane helix</keyword>
<reference evidence="9 10" key="1">
    <citation type="journal article" date="2019" name="Mol. Biol. Evol.">
        <title>Blast fungal genomes show frequent chromosomal changes, gene gains and losses, and effector gene turnover.</title>
        <authorList>
            <person name="Gomez Luciano L.B."/>
            <person name="Jason Tsai I."/>
            <person name="Chuma I."/>
            <person name="Tosa Y."/>
            <person name="Chen Y.H."/>
            <person name="Li J.Y."/>
            <person name="Li M.Y."/>
            <person name="Jade Lu M.Y."/>
            <person name="Nakayashiki H."/>
            <person name="Li W.H."/>
        </authorList>
    </citation>
    <scope>NUCLEOTIDE SEQUENCE [LARGE SCALE GENOMIC DNA]</scope>
    <source>
        <strain evidence="9">MZ5-1-6</strain>
    </source>
</reference>
<keyword evidence="8" id="KW-0812">Transmembrane</keyword>